<evidence type="ECO:0000256" key="1">
    <source>
        <dbReference type="SAM" id="Coils"/>
    </source>
</evidence>
<feature type="domain" description="Tyrosine-protein kinase G-rich" evidence="3">
    <location>
        <begin position="378"/>
        <end position="454"/>
    </location>
</feature>
<proteinExistence type="predicted"/>
<dbReference type="PANTHER" id="PTHR32309:SF13">
    <property type="entry name" value="FERRIC ENTEROBACTIN TRANSPORT PROTEIN FEPE"/>
    <property type="match status" value="1"/>
</dbReference>
<keyword evidence="2" id="KW-0472">Membrane</keyword>
<feature type="coiled-coil region" evidence="1">
    <location>
        <begin position="178"/>
        <end position="212"/>
    </location>
</feature>
<dbReference type="RefSeq" id="WP_393010156.1">
    <property type="nucleotide sequence ID" value="NZ_JAZAQF010000007.1"/>
</dbReference>
<comment type="caution">
    <text evidence="4">The sequence shown here is derived from an EMBL/GenBank/DDBJ whole genome shotgun (WGS) entry which is preliminary data.</text>
</comment>
<evidence type="ECO:0000259" key="3">
    <source>
        <dbReference type="Pfam" id="PF13807"/>
    </source>
</evidence>
<dbReference type="InterPro" id="IPR032807">
    <property type="entry name" value="GNVR"/>
</dbReference>
<evidence type="ECO:0000256" key="2">
    <source>
        <dbReference type="SAM" id="Phobius"/>
    </source>
</evidence>
<evidence type="ECO:0000313" key="4">
    <source>
        <dbReference type="EMBL" id="MFG3816336.1"/>
    </source>
</evidence>
<evidence type="ECO:0000313" key="5">
    <source>
        <dbReference type="Proteomes" id="UP001604335"/>
    </source>
</evidence>
<accession>A0ABW7C5K2</accession>
<dbReference type="PANTHER" id="PTHR32309">
    <property type="entry name" value="TYROSINE-PROTEIN KINASE"/>
    <property type="match status" value="1"/>
</dbReference>
<protein>
    <submittedName>
        <fullName evidence="4">GNVR domain-containing protein</fullName>
    </submittedName>
</protein>
<organism evidence="4 5">
    <name type="scientific">Limnothrix redekei LRLZ20PSL1</name>
    <dbReference type="NCBI Taxonomy" id="3112953"/>
    <lineage>
        <taxon>Bacteria</taxon>
        <taxon>Bacillati</taxon>
        <taxon>Cyanobacteriota</taxon>
        <taxon>Cyanophyceae</taxon>
        <taxon>Pseudanabaenales</taxon>
        <taxon>Pseudanabaenaceae</taxon>
        <taxon>Limnothrix</taxon>
    </lineage>
</organism>
<gene>
    <name evidence="4" type="ORF">VPK24_01700</name>
</gene>
<name>A0ABW7C5K2_9CYAN</name>
<dbReference type="Proteomes" id="UP001604335">
    <property type="component" value="Unassembled WGS sequence"/>
</dbReference>
<dbReference type="EMBL" id="JAZAQF010000007">
    <property type="protein sequence ID" value="MFG3816336.1"/>
    <property type="molecule type" value="Genomic_DNA"/>
</dbReference>
<keyword evidence="1" id="KW-0175">Coiled coil</keyword>
<sequence>MQSQTSREAIDFNPLGLILKACQRAWLPAACVFILGMGGSVLAARRVKPVYEAGAKILFRIDSTQELTGLARDESDNPLRSLLVDQSPISNQMEILLSEPLLERTIKKLDLRDKKGEPLGPGELKTALEVKIIGATDVVSITYVNESPELAAAVVNSVIEVYRNNNVTIAREDTVQARIFLSRELPQVEKQLRNLELRLQRFKEQNQVINLEEEARTSVLALRLLDEQITNTEAAAMEAAAKTTVLRRQLNLSPQEAVVVAAVSQSPSVQKVLLDLQDTQKELAEQRSRFTDSSPTVSRLMERERQLQDILQKRIQETLGDRQVVPPSFLQAGELRVTLIQQYLNSETERVSAVNKLKSFEDSRSTYLRRSRSLPKIEQEQRYLERKLKAAQGTYETLLSNLQTLLVKEEQRNNSTRILEPATVPRKPSSGGKVKVLALGLFGSTLMASAIIIIAEVWSSRSRSEKKMS</sequence>
<keyword evidence="2" id="KW-0812">Transmembrane</keyword>
<keyword evidence="2" id="KW-1133">Transmembrane helix</keyword>
<dbReference type="InterPro" id="IPR050445">
    <property type="entry name" value="Bact_polysacc_biosynth/exp"/>
</dbReference>
<dbReference type="Pfam" id="PF13807">
    <property type="entry name" value="GNVR"/>
    <property type="match status" value="1"/>
</dbReference>
<feature type="transmembrane region" description="Helical" evidence="2">
    <location>
        <begin position="436"/>
        <end position="458"/>
    </location>
</feature>
<keyword evidence="5" id="KW-1185">Reference proteome</keyword>
<reference evidence="5" key="1">
    <citation type="journal article" date="2024" name="Algal Res.">
        <title>Biochemical, toxicological and genomic investigation of a high-biomass producing Limnothrix strain isolated from Italian shallow drinking water reservoir.</title>
        <authorList>
            <person name="Simonazzi M."/>
            <person name="Shishido T.K."/>
            <person name="Delbaje E."/>
            <person name="Wahlsten M."/>
            <person name="Fewer D.P."/>
            <person name="Sivonen K."/>
            <person name="Pezzolesi L."/>
            <person name="Pistocchi R."/>
        </authorList>
    </citation>
    <scope>NUCLEOTIDE SEQUENCE [LARGE SCALE GENOMIC DNA]</scope>
    <source>
        <strain evidence="5">LRLZ20PSL1</strain>
    </source>
</reference>